<name>A0ABY4ZPP8_9CAUL</name>
<feature type="transmembrane region" description="Helical" evidence="1">
    <location>
        <begin position="38"/>
        <end position="55"/>
    </location>
</feature>
<evidence type="ECO:0000256" key="1">
    <source>
        <dbReference type="SAM" id="Phobius"/>
    </source>
</evidence>
<gene>
    <name evidence="3" type="ORF">MZV50_19680</name>
</gene>
<evidence type="ECO:0000259" key="2">
    <source>
        <dbReference type="Pfam" id="PF05569"/>
    </source>
</evidence>
<dbReference type="CDD" id="cd07341">
    <property type="entry name" value="M56_BlaR1_MecR1_like"/>
    <property type="match status" value="1"/>
</dbReference>
<dbReference type="InterPro" id="IPR052173">
    <property type="entry name" value="Beta-lactam_resp_regulator"/>
</dbReference>
<keyword evidence="4" id="KW-1185">Reference proteome</keyword>
<sequence length="288" mass="31111">MIELLALALMRAQVAASFGVALVLMLRLPARWLFGPRLAYWLWAIAPAAAIASLFPSLSESLEIGATTAPLAPGLALAAVAAWLAGAALFAAFVVRQERAFRRLADRGEAGPAVMGALWPRLVLPTDFADRFSARERELILLHERTHIRRGDPMANLIVAGCRALGWFNPMVHVGAAFLRIDQELACDASVLALRTDIRSDYARALLKVSMVGKSSPLACGWGTHPLILRVGFLGRTEPSRRREIVGFLALTVLALVTVFGVWTLAPRGFDQHAFAPDALYAAGPGRD</sequence>
<dbReference type="EMBL" id="CP096040">
    <property type="protein sequence ID" value="USQ94772.1"/>
    <property type="molecule type" value="Genomic_DNA"/>
</dbReference>
<dbReference type="Pfam" id="PF05569">
    <property type="entry name" value="Peptidase_M56"/>
    <property type="match status" value="1"/>
</dbReference>
<organism evidence="3 4">
    <name type="scientific">Caulobacter segnis</name>
    <dbReference type="NCBI Taxonomy" id="88688"/>
    <lineage>
        <taxon>Bacteria</taxon>
        <taxon>Pseudomonadati</taxon>
        <taxon>Pseudomonadota</taxon>
        <taxon>Alphaproteobacteria</taxon>
        <taxon>Caulobacterales</taxon>
        <taxon>Caulobacteraceae</taxon>
        <taxon>Caulobacter</taxon>
    </lineage>
</organism>
<dbReference type="InterPro" id="IPR008756">
    <property type="entry name" value="Peptidase_M56"/>
</dbReference>
<feature type="transmembrane region" description="Helical" evidence="1">
    <location>
        <begin position="6"/>
        <end position="26"/>
    </location>
</feature>
<reference evidence="3 4" key="1">
    <citation type="submission" date="2022-04" db="EMBL/GenBank/DDBJ databases">
        <title>Genome sequence of soybean root-associated Caulobacter segnis RL271.</title>
        <authorList>
            <person name="Longley R."/>
            <person name="Bonito G."/>
            <person name="Trigodet F."/>
            <person name="Crosson S."/>
            <person name="Fiebig A."/>
        </authorList>
    </citation>
    <scope>NUCLEOTIDE SEQUENCE [LARGE SCALE GENOMIC DNA]</scope>
    <source>
        <strain evidence="3 4">RL271</strain>
    </source>
</reference>
<protein>
    <submittedName>
        <fullName evidence="3">Peptidase M56</fullName>
    </submittedName>
</protein>
<accession>A0ABY4ZPP8</accession>
<evidence type="ECO:0000313" key="3">
    <source>
        <dbReference type="EMBL" id="USQ94772.1"/>
    </source>
</evidence>
<dbReference type="Proteomes" id="UP001057520">
    <property type="component" value="Chromosome"/>
</dbReference>
<keyword evidence="1" id="KW-0472">Membrane</keyword>
<feature type="transmembrane region" description="Helical" evidence="1">
    <location>
        <begin position="245"/>
        <end position="266"/>
    </location>
</feature>
<dbReference type="PANTHER" id="PTHR34978:SF3">
    <property type="entry name" value="SLR0241 PROTEIN"/>
    <property type="match status" value="1"/>
</dbReference>
<dbReference type="PANTHER" id="PTHR34978">
    <property type="entry name" value="POSSIBLE SENSOR-TRANSDUCER PROTEIN BLAR"/>
    <property type="match status" value="1"/>
</dbReference>
<feature type="domain" description="Peptidase M56" evidence="2">
    <location>
        <begin position="111"/>
        <end position="233"/>
    </location>
</feature>
<proteinExistence type="predicted"/>
<keyword evidence="1" id="KW-1133">Transmembrane helix</keyword>
<evidence type="ECO:0000313" key="4">
    <source>
        <dbReference type="Proteomes" id="UP001057520"/>
    </source>
</evidence>
<keyword evidence="1" id="KW-0812">Transmembrane</keyword>
<feature type="transmembrane region" description="Helical" evidence="1">
    <location>
        <begin position="75"/>
        <end position="95"/>
    </location>
</feature>